<feature type="domain" description="Sdz-33 F-box" evidence="1">
    <location>
        <begin position="168"/>
        <end position="226"/>
    </location>
</feature>
<reference evidence="3" key="1">
    <citation type="submission" date="2017-10" db="EMBL/GenBank/DDBJ databases">
        <title>Rapid genome shrinkage in a self-fertile nematode reveals novel sperm competition proteins.</title>
        <authorList>
            <person name="Yin D."/>
            <person name="Schwarz E.M."/>
            <person name="Thomas C.G."/>
            <person name="Felde R.L."/>
            <person name="Korf I.F."/>
            <person name="Cutter A.D."/>
            <person name="Schartner C.M."/>
            <person name="Ralston E.J."/>
            <person name="Meyer B.J."/>
            <person name="Haag E.S."/>
        </authorList>
    </citation>
    <scope>NUCLEOTIDE SEQUENCE [LARGE SCALE GENOMIC DNA]</scope>
    <source>
        <strain evidence="3">JU1422</strain>
    </source>
</reference>
<organism evidence="2 3">
    <name type="scientific">Caenorhabditis nigoni</name>
    <dbReference type="NCBI Taxonomy" id="1611254"/>
    <lineage>
        <taxon>Eukaryota</taxon>
        <taxon>Metazoa</taxon>
        <taxon>Ecdysozoa</taxon>
        <taxon>Nematoda</taxon>
        <taxon>Chromadorea</taxon>
        <taxon>Rhabditida</taxon>
        <taxon>Rhabditina</taxon>
        <taxon>Rhabditomorpha</taxon>
        <taxon>Rhabditoidea</taxon>
        <taxon>Rhabditidae</taxon>
        <taxon>Peloderinae</taxon>
        <taxon>Caenorhabditis</taxon>
    </lineage>
</organism>
<evidence type="ECO:0000313" key="3">
    <source>
        <dbReference type="Proteomes" id="UP000230233"/>
    </source>
</evidence>
<comment type="caution">
    <text evidence="2">The sequence shown here is derived from an EMBL/GenBank/DDBJ whole genome shotgun (WGS) entry which is preliminary data.</text>
</comment>
<dbReference type="PANTHER" id="PTHR22899:SF0">
    <property type="entry name" value="F-BOX ASSOCIATED DOMAIN-CONTAINING PROTEIN-RELATED"/>
    <property type="match status" value="1"/>
</dbReference>
<gene>
    <name evidence="2" type="primary">Cnig_chr_III.g10760</name>
    <name evidence="2" type="ORF">B9Z55_010760</name>
</gene>
<sequence length="303" mass="34731">MKALRIPISHGTISMREFVEISLKTKDFTEINFKLKSRRRDGMITSLDDILANLDVSKEQLNFAQDNRLFTLSSQGMSLGEWVQHLCSIFQFEHYGADFSIDRMSQLEVQSLRSIFPKLLKINLICSRDELNEQDNLYAQTVLRAFLSDVQIVRLISVPLHGNLSIAHIATANLKQLCLTGLNNSKIDDILTLNSEWINITSGQIMLRDMNRFFKLWMKGSHPRLKGCFIFMERDNNTDWTILLKGLRAENAEDSEVEELEVKNVTIKNSAGVSARIRICDEGLFVSVQFSVSNHKSEPWINF</sequence>
<dbReference type="Proteomes" id="UP000230233">
    <property type="component" value="Chromosome III"/>
</dbReference>
<evidence type="ECO:0000313" key="2">
    <source>
        <dbReference type="EMBL" id="PIC38896.1"/>
    </source>
</evidence>
<name>A0A2G5UI69_9PELO</name>
<dbReference type="AlphaFoldDB" id="A0A2G5UI69"/>
<dbReference type="EMBL" id="PDUG01000003">
    <property type="protein sequence ID" value="PIC38896.1"/>
    <property type="molecule type" value="Genomic_DNA"/>
</dbReference>
<proteinExistence type="predicted"/>
<dbReference type="Pfam" id="PF07735">
    <property type="entry name" value="FBA_2"/>
    <property type="match status" value="1"/>
</dbReference>
<keyword evidence="3" id="KW-1185">Reference proteome</keyword>
<dbReference type="InterPro" id="IPR012885">
    <property type="entry name" value="F-box_Sdz-33"/>
</dbReference>
<accession>A0A2G5UI69</accession>
<protein>
    <recommendedName>
        <fullName evidence="1">Sdz-33 F-box domain-containing protein</fullName>
    </recommendedName>
</protein>
<evidence type="ECO:0000259" key="1">
    <source>
        <dbReference type="Pfam" id="PF07735"/>
    </source>
</evidence>
<dbReference type="InterPro" id="IPR053222">
    <property type="entry name" value="Zygotic_Embryogenesis-Asso"/>
</dbReference>
<dbReference type="PANTHER" id="PTHR22899">
    <property type="entry name" value="CYCLIN-RELATED F-BOX FAMILY"/>
    <property type="match status" value="1"/>
</dbReference>